<dbReference type="InterPro" id="IPR036259">
    <property type="entry name" value="MFS_trans_sf"/>
</dbReference>
<feature type="transmembrane region" description="Helical" evidence="7">
    <location>
        <begin position="249"/>
        <end position="275"/>
    </location>
</feature>
<dbReference type="InterPro" id="IPR020846">
    <property type="entry name" value="MFS_dom"/>
</dbReference>
<keyword evidence="6 7" id="KW-0472">Membrane</keyword>
<accession>A0A6S6S7I3</accession>
<evidence type="ECO:0000256" key="3">
    <source>
        <dbReference type="ARBA" id="ARBA00022475"/>
    </source>
</evidence>
<proteinExistence type="predicted"/>
<feature type="transmembrane region" description="Helical" evidence="7">
    <location>
        <begin position="342"/>
        <end position="365"/>
    </location>
</feature>
<sequence length="397" mass="45286">MNSPSYLETLKHPIVARLTLIQFISYFGTWFSQVAIASMMLEYGASELAIAYIFMMLMLPAIILAPISGWIIDKIPFKKLMGILLLIEIIMTLLFMTINSLNDLNALMLFVFIRSAAASILFTAEMALFPKILQGEMLKKTNEIHSIVWSLCFAAGMALGGLVTYYFGYDTTFLIDVILYSIAFLLLLGLQLRLEVNKHHESALKMMRSGFYYLKNHKKLIHLIFLHASIGFTSFETLITLLADLHYKYIIAIPLAIGWINASRALAMTIGPLLFSKYINDKNLHYFFVLQGLAIIFWSFLQDTYALSILGMFIVGLLSTSLWSYTYYLLQKEIEVQYLGRVIAYNDMIFMLFNITVTLFVGYAAKMGMELNSISIVMGAGFILTALYYTWFKKHYL</sequence>
<protein>
    <submittedName>
        <fullName evidence="9">FIG00732228: membrane protein</fullName>
    </submittedName>
</protein>
<dbReference type="Gene3D" id="1.20.1250.20">
    <property type="entry name" value="MFS general substrate transporter like domains"/>
    <property type="match status" value="1"/>
</dbReference>
<evidence type="ECO:0000313" key="9">
    <source>
        <dbReference type="EMBL" id="CAA6804311.1"/>
    </source>
</evidence>
<feature type="transmembrane region" description="Helical" evidence="7">
    <location>
        <begin position="173"/>
        <end position="190"/>
    </location>
</feature>
<dbReference type="Pfam" id="PF07690">
    <property type="entry name" value="MFS_1"/>
    <property type="match status" value="1"/>
</dbReference>
<keyword evidence="3" id="KW-1003">Cell membrane</keyword>
<feature type="transmembrane region" description="Helical" evidence="7">
    <location>
        <begin position="49"/>
        <end position="71"/>
    </location>
</feature>
<feature type="transmembrane region" description="Helical" evidence="7">
    <location>
        <begin position="307"/>
        <end position="330"/>
    </location>
</feature>
<feature type="transmembrane region" description="Helical" evidence="7">
    <location>
        <begin position="220"/>
        <end position="243"/>
    </location>
</feature>
<gene>
    <name evidence="9" type="ORF">HELGO_WM11180</name>
</gene>
<feature type="transmembrane region" description="Helical" evidence="7">
    <location>
        <begin position="148"/>
        <end position="167"/>
    </location>
</feature>
<dbReference type="CDD" id="cd06173">
    <property type="entry name" value="MFS_MefA_like"/>
    <property type="match status" value="1"/>
</dbReference>
<dbReference type="GO" id="GO:0022857">
    <property type="term" value="F:transmembrane transporter activity"/>
    <property type="evidence" value="ECO:0007669"/>
    <property type="project" value="InterPro"/>
</dbReference>
<reference evidence="9" key="1">
    <citation type="submission" date="2020-01" db="EMBL/GenBank/DDBJ databases">
        <authorList>
            <person name="Meier V. D."/>
            <person name="Meier V D."/>
        </authorList>
    </citation>
    <scope>NUCLEOTIDE SEQUENCE</scope>
    <source>
        <strain evidence="9">HLG_WM_MAG_04</strain>
    </source>
</reference>
<dbReference type="GO" id="GO:0005886">
    <property type="term" value="C:plasma membrane"/>
    <property type="evidence" value="ECO:0007669"/>
    <property type="project" value="UniProtKB-SubCell"/>
</dbReference>
<name>A0A6S6S7I3_9BACT</name>
<feature type="transmembrane region" description="Helical" evidence="7">
    <location>
        <begin position="107"/>
        <end position="128"/>
    </location>
</feature>
<dbReference type="PROSITE" id="PS50850">
    <property type="entry name" value="MFS"/>
    <property type="match status" value="1"/>
</dbReference>
<dbReference type="AlphaFoldDB" id="A0A6S6S7I3"/>
<comment type="subcellular location">
    <subcellularLocation>
        <location evidence="1">Cell membrane</location>
        <topology evidence="1">Multi-pass membrane protein</topology>
    </subcellularLocation>
</comment>
<keyword evidence="2" id="KW-0813">Transport</keyword>
<evidence type="ECO:0000256" key="2">
    <source>
        <dbReference type="ARBA" id="ARBA00022448"/>
    </source>
</evidence>
<dbReference type="InterPro" id="IPR011701">
    <property type="entry name" value="MFS"/>
</dbReference>
<feature type="domain" description="Major facilitator superfamily (MFS) profile" evidence="8">
    <location>
        <begin position="14"/>
        <end position="397"/>
    </location>
</feature>
<evidence type="ECO:0000256" key="5">
    <source>
        <dbReference type="ARBA" id="ARBA00022989"/>
    </source>
</evidence>
<keyword evidence="5 7" id="KW-1133">Transmembrane helix</keyword>
<evidence type="ECO:0000256" key="1">
    <source>
        <dbReference type="ARBA" id="ARBA00004651"/>
    </source>
</evidence>
<organism evidence="9">
    <name type="scientific">uncultured Sulfurovum sp</name>
    <dbReference type="NCBI Taxonomy" id="269237"/>
    <lineage>
        <taxon>Bacteria</taxon>
        <taxon>Pseudomonadati</taxon>
        <taxon>Campylobacterota</taxon>
        <taxon>Epsilonproteobacteria</taxon>
        <taxon>Campylobacterales</taxon>
        <taxon>Sulfurovaceae</taxon>
        <taxon>Sulfurovum</taxon>
        <taxon>environmental samples</taxon>
    </lineage>
</organism>
<evidence type="ECO:0000256" key="6">
    <source>
        <dbReference type="ARBA" id="ARBA00023136"/>
    </source>
</evidence>
<dbReference type="PANTHER" id="PTHR43266:SF2">
    <property type="entry name" value="MAJOR FACILITATOR SUPERFAMILY (MFS) PROFILE DOMAIN-CONTAINING PROTEIN"/>
    <property type="match status" value="1"/>
</dbReference>
<keyword evidence="4 7" id="KW-0812">Transmembrane</keyword>
<evidence type="ECO:0000256" key="7">
    <source>
        <dbReference type="SAM" id="Phobius"/>
    </source>
</evidence>
<feature type="transmembrane region" description="Helical" evidence="7">
    <location>
        <begin position="371"/>
        <end position="391"/>
    </location>
</feature>
<feature type="transmembrane region" description="Helical" evidence="7">
    <location>
        <begin position="20"/>
        <end position="43"/>
    </location>
</feature>
<feature type="transmembrane region" description="Helical" evidence="7">
    <location>
        <begin position="83"/>
        <end position="101"/>
    </location>
</feature>
<evidence type="ECO:0000259" key="8">
    <source>
        <dbReference type="PROSITE" id="PS50850"/>
    </source>
</evidence>
<feature type="transmembrane region" description="Helical" evidence="7">
    <location>
        <begin position="284"/>
        <end position="301"/>
    </location>
</feature>
<dbReference type="EMBL" id="CACVAX010000011">
    <property type="protein sequence ID" value="CAA6804311.1"/>
    <property type="molecule type" value="Genomic_DNA"/>
</dbReference>
<evidence type="ECO:0000256" key="4">
    <source>
        <dbReference type="ARBA" id="ARBA00022692"/>
    </source>
</evidence>
<dbReference type="SUPFAM" id="SSF103473">
    <property type="entry name" value="MFS general substrate transporter"/>
    <property type="match status" value="1"/>
</dbReference>
<dbReference type="PANTHER" id="PTHR43266">
    <property type="entry name" value="MACROLIDE-EFFLUX PROTEIN"/>
    <property type="match status" value="1"/>
</dbReference>